<proteinExistence type="predicted"/>
<dbReference type="AlphaFoldDB" id="A0AAV1ST45"/>
<dbReference type="EMBL" id="CAWUPB010001197">
    <property type="protein sequence ID" value="CAK7357215.1"/>
    <property type="molecule type" value="Genomic_DNA"/>
</dbReference>
<accession>A0AAV1ST45</accession>
<name>A0AAV1ST45_9ROSI</name>
<evidence type="ECO:0000313" key="2">
    <source>
        <dbReference type="Proteomes" id="UP001314170"/>
    </source>
</evidence>
<evidence type="ECO:0000313" key="1">
    <source>
        <dbReference type="EMBL" id="CAK7357215.1"/>
    </source>
</evidence>
<gene>
    <name evidence="1" type="ORF">DCAF_LOCUS27500</name>
</gene>
<comment type="caution">
    <text evidence="1">The sequence shown here is derived from an EMBL/GenBank/DDBJ whole genome shotgun (WGS) entry which is preliminary data.</text>
</comment>
<protein>
    <submittedName>
        <fullName evidence="1">Uncharacterized protein</fullName>
    </submittedName>
</protein>
<keyword evidence="2" id="KW-1185">Reference proteome</keyword>
<organism evidence="1 2">
    <name type="scientific">Dovyalis caffra</name>
    <dbReference type="NCBI Taxonomy" id="77055"/>
    <lineage>
        <taxon>Eukaryota</taxon>
        <taxon>Viridiplantae</taxon>
        <taxon>Streptophyta</taxon>
        <taxon>Embryophyta</taxon>
        <taxon>Tracheophyta</taxon>
        <taxon>Spermatophyta</taxon>
        <taxon>Magnoliopsida</taxon>
        <taxon>eudicotyledons</taxon>
        <taxon>Gunneridae</taxon>
        <taxon>Pentapetalae</taxon>
        <taxon>rosids</taxon>
        <taxon>fabids</taxon>
        <taxon>Malpighiales</taxon>
        <taxon>Salicaceae</taxon>
        <taxon>Flacourtieae</taxon>
        <taxon>Dovyalis</taxon>
    </lineage>
</organism>
<sequence>MVVGRGSTRINGVDDTTLITIFKMFRAKISCFREEEHIDPSISITASPNSLCFEKESRYMMKYDNGGQSFDKKAQLKQKKGFINHLDLHECPSHSHFYGQLGRKRKRQKIQ</sequence>
<dbReference type="Proteomes" id="UP001314170">
    <property type="component" value="Unassembled WGS sequence"/>
</dbReference>
<reference evidence="1 2" key="1">
    <citation type="submission" date="2024-01" db="EMBL/GenBank/DDBJ databases">
        <authorList>
            <person name="Waweru B."/>
        </authorList>
    </citation>
    <scope>NUCLEOTIDE SEQUENCE [LARGE SCALE GENOMIC DNA]</scope>
</reference>